<name>A0A921MDR8_9MICO</name>
<sequence length="351" mass="37812">MAEALPVIWFILIAVLWLGYLFLEGFDLGIGMLMKTFARDERERRLLLNTIGPVWDGNEVWLITAAGAMFAAFPLWYAGLFSALYLPLTVALVGLILRAVAIEYRGKRGTSQRWVDGWTWCLAIGSFLAAFCVGAMLALTTTGLPLNENGDNVGGAFSWITVPALLGGVGTVCFSLLHGLLFLTLKTDGDVRVRARLLATRWAPVLLLPLLGWVVWVQVQSSGGVLGWSLVAVALIAAVYSWTRMRSGGEVSAFLGQSVFLVAGMTAIFTTVYPVVLPSTLDPAHHLTVQSASSSGYTLGVMFVVAVVAVPAVLCYQIWSYSVFAKRLTTDHIPPAHSVPAAIRGHASLTV</sequence>
<keyword evidence="10" id="KW-0408">Iron</keyword>
<keyword evidence="9 12" id="KW-1133">Transmembrane helix</keyword>
<evidence type="ECO:0000256" key="2">
    <source>
        <dbReference type="ARBA" id="ARBA00007543"/>
    </source>
</evidence>
<dbReference type="NCBIfam" id="TIGR00203">
    <property type="entry name" value="cydB"/>
    <property type="match status" value="1"/>
</dbReference>
<evidence type="ECO:0000256" key="1">
    <source>
        <dbReference type="ARBA" id="ARBA00004651"/>
    </source>
</evidence>
<feature type="transmembrane region" description="Helical" evidence="12">
    <location>
        <begin position="225"/>
        <end position="242"/>
    </location>
</feature>
<evidence type="ECO:0000256" key="8">
    <source>
        <dbReference type="ARBA" id="ARBA00022982"/>
    </source>
</evidence>
<dbReference type="InterPro" id="IPR003317">
    <property type="entry name" value="Cyt-d_oxidase_su2"/>
</dbReference>
<evidence type="ECO:0000256" key="12">
    <source>
        <dbReference type="SAM" id="Phobius"/>
    </source>
</evidence>
<keyword evidence="8" id="KW-0249">Electron transport</keyword>
<evidence type="ECO:0000256" key="5">
    <source>
        <dbReference type="ARBA" id="ARBA00022617"/>
    </source>
</evidence>
<gene>
    <name evidence="13" type="primary">cydB</name>
    <name evidence="13" type="ORF">K8V08_06900</name>
</gene>
<keyword evidence="5" id="KW-0349">Heme</keyword>
<dbReference type="GO" id="GO:0005886">
    <property type="term" value="C:plasma membrane"/>
    <property type="evidence" value="ECO:0007669"/>
    <property type="project" value="UniProtKB-SubCell"/>
</dbReference>
<dbReference type="Proteomes" id="UP000784435">
    <property type="component" value="Unassembled WGS sequence"/>
</dbReference>
<keyword evidence="6 12" id="KW-0812">Transmembrane</keyword>
<reference evidence="13" key="1">
    <citation type="journal article" date="2021" name="PeerJ">
        <title>Extensive microbial diversity within the chicken gut microbiome revealed by metagenomics and culture.</title>
        <authorList>
            <person name="Gilroy R."/>
            <person name="Ravi A."/>
            <person name="Getino M."/>
            <person name="Pursley I."/>
            <person name="Horton D.L."/>
            <person name="Alikhan N.F."/>
            <person name="Baker D."/>
            <person name="Gharbi K."/>
            <person name="Hall N."/>
            <person name="Watson M."/>
            <person name="Adriaenssens E.M."/>
            <person name="Foster-Nyarko E."/>
            <person name="Jarju S."/>
            <person name="Secka A."/>
            <person name="Antonio M."/>
            <person name="Oren A."/>
            <person name="Chaudhuri R.R."/>
            <person name="La Ragione R."/>
            <person name="Hildebrand F."/>
            <person name="Pallen M.J."/>
        </authorList>
    </citation>
    <scope>NUCLEOTIDE SEQUENCE</scope>
    <source>
        <strain evidence="13">ChiGjej5B5-7349</strain>
    </source>
</reference>
<organism evidence="13 14">
    <name type="scientific">Brevibacterium senegalense</name>
    <dbReference type="NCBI Taxonomy" id="1033736"/>
    <lineage>
        <taxon>Bacteria</taxon>
        <taxon>Bacillati</taxon>
        <taxon>Actinomycetota</taxon>
        <taxon>Actinomycetes</taxon>
        <taxon>Micrococcales</taxon>
        <taxon>Brevibacteriaceae</taxon>
        <taxon>Brevibacterium</taxon>
    </lineage>
</organism>
<feature type="transmembrane region" description="Helical" evidence="12">
    <location>
        <begin position="118"/>
        <end position="139"/>
    </location>
</feature>
<reference evidence="13" key="2">
    <citation type="submission" date="2021-09" db="EMBL/GenBank/DDBJ databases">
        <authorList>
            <person name="Gilroy R."/>
        </authorList>
    </citation>
    <scope>NUCLEOTIDE SEQUENCE</scope>
    <source>
        <strain evidence="13">ChiGjej5B5-7349</strain>
    </source>
</reference>
<keyword evidence="3" id="KW-0813">Transport</keyword>
<feature type="transmembrane region" description="Helical" evidence="12">
    <location>
        <begin position="76"/>
        <end position="97"/>
    </location>
</feature>
<dbReference type="GO" id="GO:0070069">
    <property type="term" value="C:cytochrome complex"/>
    <property type="evidence" value="ECO:0007669"/>
    <property type="project" value="TreeGrafter"/>
</dbReference>
<keyword evidence="11 12" id="KW-0472">Membrane</keyword>
<dbReference type="PANTHER" id="PTHR43141">
    <property type="entry name" value="CYTOCHROME BD2 SUBUNIT II"/>
    <property type="match status" value="1"/>
</dbReference>
<dbReference type="PANTHER" id="PTHR43141:SF5">
    <property type="entry name" value="CYTOCHROME BD-I UBIQUINOL OXIDASE SUBUNIT 2"/>
    <property type="match status" value="1"/>
</dbReference>
<dbReference type="AlphaFoldDB" id="A0A921MDR8"/>
<dbReference type="GO" id="GO:0046872">
    <property type="term" value="F:metal ion binding"/>
    <property type="evidence" value="ECO:0007669"/>
    <property type="project" value="UniProtKB-KW"/>
</dbReference>
<evidence type="ECO:0000256" key="4">
    <source>
        <dbReference type="ARBA" id="ARBA00022475"/>
    </source>
</evidence>
<proteinExistence type="inferred from homology"/>
<feature type="transmembrane region" description="Helical" evidence="12">
    <location>
        <begin position="159"/>
        <end position="185"/>
    </location>
</feature>
<dbReference type="GO" id="GO:0019646">
    <property type="term" value="P:aerobic electron transport chain"/>
    <property type="evidence" value="ECO:0007669"/>
    <property type="project" value="TreeGrafter"/>
</dbReference>
<keyword evidence="4" id="KW-1003">Cell membrane</keyword>
<feature type="transmembrane region" description="Helical" evidence="12">
    <location>
        <begin position="296"/>
        <end position="319"/>
    </location>
</feature>
<dbReference type="GO" id="GO:0016682">
    <property type="term" value="F:oxidoreductase activity, acting on diphenols and related substances as donors, oxygen as acceptor"/>
    <property type="evidence" value="ECO:0007669"/>
    <property type="project" value="TreeGrafter"/>
</dbReference>
<feature type="transmembrane region" description="Helical" evidence="12">
    <location>
        <begin position="197"/>
        <end position="219"/>
    </location>
</feature>
<dbReference type="GO" id="GO:0009055">
    <property type="term" value="F:electron transfer activity"/>
    <property type="evidence" value="ECO:0007669"/>
    <property type="project" value="TreeGrafter"/>
</dbReference>
<evidence type="ECO:0000256" key="7">
    <source>
        <dbReference type="ARBA" id="ARBA00022723"/>
    </source>
</evidence>
<evidence type="ECO:0000256" key="3">
    <source>
        <dbReference type="ARBA" id="ARBA00022448"/>
    </source>
</evidence>
<protein>
    <submittedName>
        <fullName evidence="13">Cytochrome d ubiquinol oxidase subunit II</fullName>
    </submittedName>
</protein>
<evidence type="ECO:0000313" key="14">
    <source>
        <dbReference type="Proteomes" id="UP000784435"/>
    </source>
</evidence>
<evidence type="ECO:0000256" key="10">
    <source>
        <dbReference type="ARBA" id="ARBA00023004"/>
    </source>
</evidence>
<evidence type="ECO:0000256" key="9">
    <source>
        <dbReference type="ARBA" id="ARBA00022989"/>
    </source>
</evidence>
<dbReference type="Pfam" id="PF02322">
    <property type="entry name" value="Cyt_bd_oxida_II"/>
    <property type="match status" value="1"/>
</dbReference>
<evidence type="ECO:0000256" key="6">
    <source>
        <dbReference type="ARBA" id="ARBA00022692"/>
    </source>
</evidence>
<comment type="subcellular location">
    <subcellularLocation>
        <location evidence="1">Cell membrane</location>
        <topology evidence="1">Multi-pass membrane protein</topology>
    </subcellularLocation>
</comment>
<feature type="transmembrane region" description="Helical" evidence="12">
    <location>
        <begin position="254"/>
        <end position="276"/>
    </location>
</feature>
<accession>A0A921MDR8</accession>
<dbReference type="PIRSF" id="PIRSF000267">
    <property type="entry name" value="Cyt_oxidse_sub2"/>
    <property type="match status" value="1"/>
</dbReference>
<feature type="transmembrane region" description="Helical" evidence="12">
    <location>
        <begin position="6"/>
        <end position="26"/>
    </location>
</feature>
<evidence type="ECO:0000256" key="11">
    <source>
        <dbReference type="ARBA" id="ARBA00023136"/>
    </source>
</evidence>
<comment type="similarity">
    <text evidence="2">Belongs to the cytochrome ubiquinol oxidase subunit 2 family.</text>
</comment>
<keyword evidence="7" id="KW-0479">Metal-binding</keyword>
<evidence type="ECO:0000313" key="13">
    <source>
        <dbReference type="EMBL" id="HJG80123.1"/>
    </source>
</evidence>
<dbReference type="EMBL" id="DYUK01000149">
    <property type="protein sequence ID" value="HJG80123.1"/>
    <property type="molecule type" value="Genomic_DNA"/>
</dbReference>
<comment type="caution">
    <text evidence="13">The sequence shown here is derived from an EMBL/GenBank/DDBJ whole genome shotgun (WGS) entry which is preliminary data.</text>
</comment>